<evidence type="ECO:0000256" key="2">
    <source>
        <dbReference type="PROSITE-ProRule" id="PRU00176"/>
    </source>
</evidence>
<evidence type="ECO:0000256" key="3">
    <source>
        <dbReference type="SAM" id="MobiDB-lite"/>
    </source>
</evidence>
<feature type="compositionally biased region" description="Basic and acidic residues" evidence="3">
    <location>
        <begin position="550"/>
        <end position="596"/>
    </location>
</feature>
<feature type="compositionally biased region" description="Basic and acidic residues" evidence="3">
    <location>
        <begin position="335"/>
        <end position="391"/>
    </location>
</feature>
<dbReference type="PANTHER" id="PTHR23236:SF2">
    <property type="entry name" value="EUKARYOTIC TRANSLATION INITIATION FACTOR 4B"/>
    <property type="match status" value="1"/>
</dbReference>
<dbReference type="SUPFAM" id="SSF54928">
    <property type="entry name" value="RNA-binding domain, RBD"/>
    <property type="match status" value="1"/>
</dbReference>
<sequence length="616" mass="71967">MASSGKKGKKIKGITLALNDFLQETPGAPASVPIRKSNITWADEVEDNYDQYESSRPKANVVLPTAPKSARGFDEFNERIPQHPPYNAYITNLPYDVQEEEIAEFFGDLKISNMRIPKDERPGETPRLKGFGYIEFEDRESLIGALSITDCTLKNRRIRIEIADNSDNDRKRGGRMDNNRDRQDRSDVTSGDWRSRPRTEPPEPERNRGGFNRDRDRDSNAGERGGSWRDSTDRPNLRDSDRVRDGYGDRSRFNDGEKRGFGPRRDRDEKEGFTRGGNRDDADKFEPKTRPKLVLARRTIPLASGEQPQQETVANPVPASNQSSIFGRAKPVDTSIRERQIEDMLAKQSEKSAAERDSKRDGDRRDRGRRDDDSRWGKDRRKDSPIRRTSPEYRNNSPPRNRDYNRRSDSPDRRYSPDRRRRSPEYRRNSRDRRRSPDGSPIRRRSPEYRKGSPPRRRDSPDRRRRSPDYARNSRDRRRSPDTSPRRNSSDYRRISPDARGEDGPEPIQRRSPDRRRSPEYKKSPDRRRDSPELKKRSPDRSQTVRSNQRKNDDRDKKGPSKLERPPRTEKDKVKKEEKSHRENHDREMPKLKEPETPNFAACNKYAFLDAAEDLE</sequence>
<evidence type="ECO:0000313" key="6">
    <source>
        <dbReference type="Proteomes" id="UP001353858"/>
    </source>
</evidence>
<dbReference type="Proteomes" id="UP001353858">
    <property type="component" value="Unassembled WGS sequence"/>
</dbReference>
<feature type="compositionally biased region" description="Basic and acidic residues" evidence="3">
    <location>
        <begin position="445"/>
        <end position="540"/>
    </location>
</feature>
<accession>A0AAN7PI67</accession>
<proteinExistence type="predicted"/>
<dbReference type="InterPro" id="IPR000504">
    <property type="entry name" value="RRM_dom"/>
</dbReference>
<dbReference type="Gene3D" id="3.30.70.330">
    <property type="match status" value="1"/>
</dbReference>
<protein>
    <recommendedName>
        <fullName evidence="4">RRM domain-containing protein</fullName>
    </recommendedName>
</protein>
<dbReference type="InterPro" id="IPR035979">
    <property type="entry name" value="RBD_domain_sf"/>
</dbReference>
<reference evidence="6" key="1">
    <citation type="submission" date="2023-01" db="EMBL/GenBank/DDBJ databases">
        <title>Key to firefly adult light organ development and bioluminescence: homeobox transcription factors regulate luciferase expression and transportation to peroxisome.</title>
        <authorList>
            <person name="Fu X."/>
        </authorList>
    </citation>
    <scope>NUCLEOTIDE SEQUENCE [LARGE SCALE GENOMIC DNA]</scope>
</reference>
<feature type="domain" description="RRM" evidence="4">
    <location>
        <begin position="86"/>
        <end position="165"/>
    </location>
</feature>
<dbReference type="CDD" id="cd12402">
    <property type="entry name" value="RRM_eIF4B"/>
    <property type="match status" value="1"/>
</dbReference>
<feature type="compositionally biased region" description="Basic and acidic residues" evidence="3">
    <location>
        <begin position="400"/>
        <end position="429"/>
    </location>
</feature>
<evidence type="ECO:0000259" key="4">
    <source>
        <dbReference type="PROSITE" id="PS50102"/>
    </source>
</evidence>
<feature type="compositionally biased region" description="Polar residues" evidence="3">
    <location>
        <begin position="306"/>
        <end position="325"/>
    </location>
</feature>
<dbReference type="SMART" id="SM00360">
    <property type="entry name" value="RRM"/>
    <property type="match status" value="1"/>
</dbReference>
<gene>
    <name evidence="5" type="ORF">RN001_006185</name>
</gene>
<dbReference type="EMBL" id="JARPUR010000002">
    <property type="protein sequence ID" value="KAK4882866.1"/>
    <property type="molecule type" value="Genomic_DNA"/>
</dbReference>
<dbReference type="AlphaFoldDB" id="A0AAN7PI67"/>
<dbReference type="InterPro" id="IPR012677">
    <property type="entry name" value="Nucleotide-bd_a/b_plait_sf"/>
</dbReference>
<evidence type="ECO:0000256" key="1">
    <source>
        <dbReference type="ARBA" id="ARBA00022884"/>
    </source>
</evidence>
<feature type="region of interest" description="Disordered" evidence="3">
    <location>
        <begin position="166"/>
        <end position="600"/>
    </location>
</feature>
<comment type="caution">
    <text evidence="5">The sequence shown here is derived from an EMBL/GenBank/DDBJ whole genome shotgun (WGS) entry which is preliminary data.</text>
</comment>
<feature type="compositionally biased region" description="Basic and acidic residues" evidence="3">
    <location>
        <begin position="166"/>
        <end position="289"/>
    </location>
</feature>
<dbReference type="PROSITE" id="PS50102">
    <property type="entry name" value="RRM"/>
    <property type="match status" value="1"/>
</dbReference>
<name>A0AAN7PI67_9COLE</name>
<dbReference type="GO" id="GO:0003723">
    <property type="term" value="F:RNA binding"/>
    <property type="evidence" value="ECO:0007669"/>
    <property type="project" value="UniProtKB-UniRule"/>
</dbReference>
<dbReference type="Pfam" id="PF00076">
    <property type="entry name" value="RRM_1"/>
    <property type="match status" value="1"/>
</dbReference>
<keyword evidence="1 2" id="KW-0694">RNA-binding</keyword>
<dbReference type="PANTHER" id="PTHR23236">
    <property type="entry name" value="EUKARYOTIC TRANSLATION INITIATION FACTOR 4B/4H"/>
    <property type="match status" value="1"/>
</dbReference>
<dbReference type="InterPro" id="IPR033107">
    <property type="entry name" value="EIF-4B_RRM"/>
</dbReference>
<organism evidence="5 6">
    <name type="scientific">Aquatica leii</name>
    <dbReference type="NCBI Taxonomy" id="1421715"/>
    <lineage>
        <taxon>Eukaryota</taxon>
        <taxon>Metazoa</taxon>
        <taxon>Ecdysozoa</taxon>
        <taxon>Arthropoda</taxon>
        <taxon>Hexapoda</taxon>
        <taxon>Insecta</taxon>
        <taxon>Pterygota</taxon>
        <taxon>Neoptera</taxon>
        <taxon>Endopterygota</taxon>
        <taxon>Coleoptera</taxon>
        <taxon>Polyphaga</taxon>
        <taxon>Elateriformia</taxon>
        <taxon>Elateroidea</taxon>
        <taxon>Lampyridae</taxon>
        <taxon>Luciolinae</taxon>
        <taxon>Aquatica</taxon>
    </lineage>
</organism>
<keyword evidence="6" id="KW-1185">Reference proteome</keyword>
<evidence type="ECO:0000313" key="5">
    <source>
        <dbReference type="EMBL" id="KAK4882866.1"/>
    </source>
</evidence>